<protein>
    <submittedName>
        <fullName evidence="1">Uncharacterized protein</fullName>
    </submittedName>
</protein>
<dbReference type="EMBL" id="JAHYIQ010000001">
    <property type="protein sequence ID" value="KAK1137028.1"/>
    <property type="molecule type" value="Genomic_DNA"/>
</dbReference>
<dbReference type="AlphaFoldDB" id="A0AA40KXY0"/>
<comment type="caution">
    <text evidence="1">The sequence shown here is derived from an EMBL/GenBank/DDBJ whole genome shotgun (WGS) entry which is preliminary data.</text>
</comment>
<organism evidence="1 2">
    <name type="scientific">Melipona bicolor</name>
    <dbReference type="NCBI Taxonomy" id="60889"/>
    <lineage>
        <taxon>Eukaryota</taxon>
        <taxon>Metazoa</taxon>
        <taxon>Ecdysozoa</taxon>
        <taxon>Arthropoda</taxon>
        <taxon>Hexapoda</taxon>
        <taxon>Insecta</taxon>
        <taxon>Pterygota</taxon>
        <taxon>Neoptera</taxon>
        <taxon>Endopterygota</taxon>
        <taxon>Hymenoptera</taxon>
        <taxon>Apocrita</taxon>
        <taxon>Aculeata</taxon>
        <taxon>Apoidea</taxon>
        <taxon>Anthophila</taxon>
        <taxon>Apidae</taxon>
        <taxon>Melipona</taxon>
    </lineage>
</organism>
<evidence type="ECO:0000313" key="2">
    <source>
        <dbReference type="Proteomes" id="UP001177670"/>
    </source>
</evidence>
<sequence length="119" mass="12997">MVSKITGMTCEHRGFMDDCATEEQISRASNLMTGQIEICITLGEVWVTSFSVAESPMASIKPPNFLSLGSEQEFPVVIELSVSFVREGFHLLIGESSQSRLPNLTIQHSSPAIVVIIVL</sequence>
<dbReference type="Proteomes" id="UP001177670">
    <property type="component" value="Unassembled WGS sequence"/>
</dbReference>
<gene>
    <name evidence="1" type="ORF">K0M31_001556</name>
</gene>
<reference evidence="1" key="1">
    <citation type="submission" date="2021-10" db="EMBL/GenBank/DDBJ databases">
        <title>Melipona bicolor Genome sequencing and assembly.</title>
        <authorList>
            <person name="Araujo N.S."/>
            <person name="Arias M.C."/>
        </authorList>
    </citation>
    <scope>NUCLEOTIDE SEQUENCE</scope>
    <source>
        <strain evidence="1">USP_2M_L1-L4_2017</strain>
        <tissue evidence="1">Whole body</tissue>
    </source>
</reference>
<keyword evidence="2" id="KW-1185">Reference proteome</keyword>
<evidence type="ECO:0000313" key="1">
    <source>
        <dbReference type="EMBL" id="KAK1137028.1"/>
    </source>
</evidence>
<proteinExistence type="predicted"/>
<accession>A0AA40KXY0</accession>
<name>A0AA40KXY0_9HYME</name>